<feature type="domain" description="Response regulatory" evidence="7">
    <location>
        <begin position="3"/>
        <end position="117"/>
    </location>
</feature>
<dbReference type="GO" id="GO:0006355">
    <property type="term" value="P:regulation of DNA-templated transcription"/>
    <property type="evidence" value="ECO:0007669"/>
    <property type="project" value="InterPro"/>
</dbReference>
<dbReference type="InterPro" id="IPR051677">
    <property type="entry name" value="AfsR-DnrI-RedD_regulator"/>
</dbReference>
<dbReference type="InterPro" id="IPR036388">
    <property type="entry name" value="WH-like_DNA-bd_sf"/>
</dbReference>
<evidence type="ECO:0000259" key="7">
    <source>
        <dbReference type="PROSITE" id="PS50110"/>
    </source>
</evidence>
<dbReference type="Proteomes" id="UP000190042">
    <property type="component" value="Unassembled WGS sequence"/>
</dbReference>
<evidence type="ECO:0000313" key="8">
    <source>
        <dbReference type="EMBL" id="SKA99063.1"/>
    </source>
</evidence>
<sequence length="377" mass="43883">MIRAILVDDEPLALQLFSHKLRTFEDLEVIKTFANPLLLLEGLQQLSFNVAFLDIEMPGINGIDLAEHILSVHPSVCIVFVSAYRDYAIEAFELNSIDYILKPLTDERLQKTILRLRQHLLATPAQQPGLVPYEELKIQCFAEFTVYSNGQPVKWKTAKVKELFAFFITHHRTFINRDVLIDILWPDTEYDKAKIQLHTALSHLRKTLATIGHPKVITFANQSYCLDLSNFQCDAINIEHLLIKHSEITPDNVQLFEEAINQYKGDYMEQEGYEWSHIHSMNMRQSLYQLIERTIDYYDLIGEAKNKLFHLTRLFQLDPYSEQVLQKLLEHYIQSGNRTEAIKVYHDFKARVMEELGISPNHSTDALYKQVLFSDQL</sequence>
<keyword evidence="9" id="KW-1185">Reference proteome</keyword>
<name>A0A1T4YBK3_9BACL</name>
<comment type="similarity">
    <text evidence="1">Belongs to the AfsR/DnrI/RedD regulatory family.</text>
</comment>
<dbReference type="AlphaFoldDB" id="A0A1T4YBK3"/>
<evidence type="ECO:0000256" key="3">
    <source>
        <dbReference type="ARBA" id="ARBA00023015"/>
    </source>
</evidence>
<dbReference type="SUPFAM" id="SSF52172">
    <property type="entry name" value="CheY-like"/>
    <property type="match status" value="1"/>
</dbReference>
<keyword evidence="3" id="KW-0805">Transcription regulation</keyword>
<dbReference type="GO" id="GO:0000160">
    <property type="term" value="P:phosphorelay signal transduction system"/>
    <property type="evidence" value="ECO:0007669"/>
    <property type="project" value="UniProtKB-KW"/>
</dbReference>
<organism evidence="8 9">
    <name type="scientific">Sporosarcina newyorkensis</name>
    <dbReference type="NCBI Taxonomy" id="759851"/>
    <lineage>
        <taxon>Bacteria</taxon>
        <taxon>Bacillati</taxon>
        <taxon>Bacillota</taxon>
        <taxon>Bacilli</taxon>
        <taxon>Bacillales</taxon>
        <taxon>Caryophanaceae</taxon>
        <taxon>Sporosarcina</taxon>
    </lineage>
</organism>
<evidence type="ECO:0000256" key="4">
    <source>
        <dbReference type="ARBA" id="ARBA00023125"/>
    </source>
</evidence>
<keyword evidence="4" id="KW-0238">DNA-binding</keyword>
<dbReference type="RefSeq" id="WP_078817667.1">
    <property type="nucleotide sequence ID" value="NZ_FUYJ01000003.1"/>
</dbReference>
<evidence type="ECO:0000256" key="5">
    <source>
        <dbReference type="ARBA" id="ARBA00023163"/>
    </source>
</evidence>
<protein>
    <submittedName>
        <fullName evidence="8">Two-component response regulator, SAPR family, consists of REC, wHTH and BTAD domains</fullName>
    </submittedName>
</protein>
<evidence type="ECO:0000256" key="1">
    <source>
        <dbReference type="ARBA" id="ARBA00005820"/>
    </source>
</evidence>
<keyword evidence="6" id="KW-0597">Phosphoprotein</keyword>
<evidence type="ECO:0000256" key="6">
    <source>
        <dbReference type="PROSITE-ProRule" id="PRU00169"/>
    </source>
</evidence>
<dbReference type="Gene3D" id="1.10.10.10">
    <property type="entry name" value="Winged helix-like DNA-binding domain superfamily/Winged helix DNA-binding domain"/>
    <property type="match status" value="1"/>
</dbReference>
<dbReference type="SUPFAM" id="SSF46894">
    <property type="entry name" value="C-terminal effector domain of the bipartite response regulators"/>
    <property type="match status" value="1"/>
</dbReference>
<dbReference type="InterPro" id="IPR011006">
    <property type="entry name" value="CheY-like_superfamily"/>
</dbReference>
<dbReference type="InterPro" id="IPR011990">
    <property type="entry name" value="TPR-like_helical_dom_sf"/>
</dbReference>
<dbReference type="SUPFAM" id="SSF48452">
    <property type="entry name" value="TPR-like"/>
    <property type="match status" value="1"/>
</dbReference>
<dbReference type="EMBL" id="FUYJ01000003">
    <property type="protein sequence ID" value="SKA99063.1"/>
    <property type="molecule type" value="Genomic_DNA"/>
</dbReference>
<dbReference type="InterPro" id="IPR016032">
    <property type="entry name" value="Sig_transdc_resp-reg_C-effctor"/>
</dbReference>
<dbReference type="PROSITE" id="PS50110">
    <property type="entry name" value="RESPONSE_REGULATORY"/>
    <property type="match status" value="1"/>
</dbReference>
<keyword evidence="5" id="KW-0804">Transcription</keyword>
<dbReference type="SMART" id="SM00862">
    <property type="entry name" value="Trans_reg_C"/>
    <property type="match status" value="1"/>
</dbReference>
<accession>A0A1T4YBK3</accession>
<dbReference type="SMART" id="SM00448">
    <property type="entry name" value="REC"/>
    <property type="match status" value="1"/>
</dbReference>
<dbReference type="Pfam" id="PF00072">
    <property type="entry name" value="Response_reg"/>
    <property type="match status" value="1"/>
</dbReference>
<evidence type="ECO:0000313" key="9">
    <source>
        <dbReference type="Proteomes" id="UP000190042"/>
    </source>
</evidence>
<dbReference type="Gene3D" id="3.40.50.2300">
    <property type="match status" value="1"/>
</dbReference>
<keyword evidence="2" id="KW-0902">Two-component regulatory system</keyword>
<reference evidence="9" key="1">
    <citation type="submission" date="2017-02" db="EMBL/GenBank/DDBJ databases">
        <authorList>
            <person name="Varghese N."/>
            <person name="Submissions S."/>
        </authorList>
    </citation>
    <scope>NUCLEOTIDE SEQUENCE [LARGE SCALE GENOMIC DNA]</scope>
    <source>
        <strain evidence="9">DSM 23966</strain>
    </source>
</reference>
<dbReference type="Pfam" id="PF03704">
    <property type="entry name" value="BTAD"/>
    <property type="match status" value="1"/>
</dbReference>
<dbReference type="Gene3D" id="1.25.40.10">
    <property type="entry name" value="Tetratricopeptide repeat domain"/>
    <property type="match status" value="1"/>
</dbReference>
<proteinExistence type="inferred from homology"/>
<dbReference type="GO" id="GO:0003677">
    <property type="term" value="F:DNA binding"/>
    <property type="evidence" value="ECO:0007669"/>
    <property type="project" value="UniProtKB-KW"/>
</dbReference>
<dbReference type="InterPro" id="IPR001789">
    <property type="entry name" value="Sig_transdc_resp-reg_receiver"/>
</dbReference>
<dbReference type="PANTHER" id="PTHR35807">
    <property type="entry name" value="TRANSCRIPTIONAL REGULATOR REDD-RELATED"/>
    <property type="match status" value="1"/>
</dbReference>
<dbReference type="InterPro" id="IPR001867">
    <property type="entry name" value="OmpR/PhoB-type_DNA-bd"/>
</dbReference>
<dbReference type="InterPro" id="IPR005158">
    <property type="entry name" value="BTAD"/>
</dbReference>
<dbReference type="SMART" id="SM01043">
    <property type="entry name" value="BTAD"/>
    <property type="match status" value="1"/>
</dbReference>
<gene>
    <name evidence="8" type="ORF">SAMN04244570_2256</name>
</gene>
<feature type="modified residue" description="4-aspartylphosphate" evidence="6">
    <location>
        <position position="54"/>
    </location>
</feature>
<evidence type="ECO:0000256" key="2">
    <source>
        <dbReference type="ARBA" id="ARBA00023012"/>
    </source>
</evidence>